<dbReference type="GO" id="GO:0006355">
    <property type="term" value="P:regulation of DNA-templated transcription"/>
    <property type="evidence" value="ECO:0007669"/>
    <property type="project" value="InterPro"/>
</dbReference>
<protein>
    <recommendedName>
        <fullName evidence="1">Stage 0 sporulation protein A homolog</fullName>
    </recommendedName>
</protein>
<evidence type="ECO:0000256" key="1">
    <source>
        <dbReference type="ARBA" id="ARBA00018672"/>
    </source>
</evidence>
<dbReference type="CDD" id="cd06170">
    <property type="entry name" value="LuxR_C_like"/>
    <property type="match status" value="1"/>
</dbReference>
<evidence type="ECO:0000256" key="3">
    <source>
        <dbReference type="ARBA" id="ARBA00023015"/>
    </source>
</evidence>
<keyword evidence="2 7" id="KW-0597">Phosphoprotein</keyword>
<comment type="function">
    <text evidence="6">May play the central regulatory role in sporulation. It may be an element of the effector pathway responsible for the activation of sporulation genes in response to nutritional stress. Spo0A may act in concert with spo0H (a sigma factor) to control the expression of some genes that are critical to the sporulation process.</text>
</comment>
<evidence type="ECO:0000313" key="11">
    <source>
        <dbReference type="Proteomes" id="UP000037043"/>
    </source>
</evidence>
<keyword evidence="3" id="KW-0805">Transcription regulation</keyword>
<dbReference type="STRING" id="36844.SAMN04488501_106100"/>
<dbReference type="InterPro" id="IPR011006">
    <property type="entry name" value="CheY-like_superfamily"/>
</dbReference>
<evidence type="ECO:0000256" key="4">
    <source>
        <dbReference type="ARBA" id="ARBA00023125"/>
    </source>
</evidence>
<dbReference type="GO" id="GO:0000160">
    <property type="term" value="P:phosphorelay signal transduction system"/>
    <property type="evidence" value="ECO:0007669"/>
    <property type="project" value="InterPro"/>
</dbReference>
<reference evidence="11" key="1">
    <citation type="submission" date="2015-08" db="EMBL/GenBank/DDBJ databases">
        <title>Genome sequence of the strict anaerobe Clostridium homopropionicum LuHBu1 (DSM 5847T).</title>
        <authorList>
            <person name="Poehlein A."/>
            <person name="Beck M."/>
            <person name="Schiel-Bengelsdorf B."/>
            <person name="Bengelsdorf F.R."/>
            <person name="Daniel R."/>
            <person name="Duerre P."/>
        </authorList>
    </citation>
    <scope>NUCLEOTIDE SEQUENCE [LARGE SCALE GENOMIC DNA]</scope>
    <source>
        <strain evidence="11">DSM 5847</strain>
    </source>
</reference>
<dbReference type="SMART" id="SM00421">
    <property type="entry name" value="HTH_LUXR"/>
    <property type="match status" value="1"/>
</dbReference>
<name>A0A0L6Z8E4_9CLOT</name>
<dbReference type="CDD" id="cd17535">
    <property type="entry name" value="REC_NarL-like"/>
    <property type="match status" value="1"/>
</dbReference>
<evidence type="ECO:0000256" key="5">
    <source>
        <dbReference type="ARBA" id="ARBA00023163"/>
    </source>
</evidence>
<dbReference type="AlphaFoldDB" id="A0A0L6Z8E4"/>
<dbReference type="PROSITE" id="PS50043">
    <property type="entry name" value="HTH_LUXR_2"/>
    <property type="match status" value="1"/>
</dbReference>
<gene>
    <name evidence="10" type="primary">degU_2</name>
    <name evidence="10" type="ORF">CLHOM_23430</name>
</gene>
<dbReference type="EMBL" id="LHUR01000027">
    <property type="protein sequence ID" value="KOA19237.1"/>
    <property type="molecule type" value="Genomic_DNA"/>
</dbReference>
<dbReference type="InterPro" id="IPR001789">
    <property type="entry name" value="Sig_transdc_resp-reg_receiver"/>
</dbReference>
<organism evidence="10 11">
    <name type="scientific">Clostridium homopropionicum DSM 5847</name>
    <dbReference type="NCBI Taxonomy" id="1121318"/>
    <lineage>
        <taxon>Bacteria</taxon>
        <taxon>Bacillati</taxon>
        <taxon>Bacillota</taxon>
        <taxon>Clostridia</taxon>
        <taxon>Eubacteriales</taxon>
        <taxon>Clostridiaceae</taxon>
        <taxon>Clostridium</taxon>
    </lineage>
</organism>
<dbReference type="PROSITE" id="PS50110">
    <property type="entry name" value="RESPONSE_REGULATORY"/>
    <property type="match status" value="1"/>
</dbReference>
<evidence type="ECO:0000259" key="9">
    <source>
        <dbReference type="PROSITE" id="PS50110"/>
    </source>
</evidence>
<dbReference type="Gene3D" id="3.40.50.2300">
    <property type="match status" value="1"/>
</dbReference>
<dbReference type="Pfam" id="PF00072">
    <property type="entry name" value="Response_reg"/>
    <property type="match status" value="1"/>
</dbReference>
<sequence>MKNEVIRILIADDHDIIRQGLKRIISFEEDIFIVLEAQNGQEALDLLKQKDVDIVLLDCNMPIVNGIQVLKSIRQQGDKIRVIMLTVENDRNTIHTAIDIGADGYILKDSAGTEIVNAIRLVYKGEKYIDKSLVALLFSDIKINEKKPSSLLDELSKREIEVLLKISKGLSNKEIGEQLYLSEKTVKNYTTNIFRKINVGDRVHATILALENNIEEYYIKKYEAEN</sequence>
<feature type="domain" description="Response regulatory" evidence="9">
    <location>
        <begin position="7"/>
        <end position="123"/>
    </location>
</feature>
<keyword evidence="5" id="KW-0804">Transcription</keyword>
<feature type="domain" description="HTH luxR-type" evidence="8">
    <location>
        <begin position="148"/>
        <end position="213"/>
    </location>
</feature>
<dbReference type="InterPro" id="IPR058245">
    <property type="entry name" value="NreC/VraR/RcsB-like_REC"/>
</dbReference>
<dbReference type="RefSeq" id="WP_052221857.1">
    <property type="nucleotide sequence ID" value="NZ_LHUR01000027.1"/>
</dbReference>
<dbReference type="PANTHER" id="PTHR43214:SF41">
    <property type="entry name" value="NITRATE_NITRITE RESPONSE REGULATOR PROTEIN NARP"/>
    <property type="match status" value="1"/>
</dbReference>
<accession>A0A0L6Z8E4</accession>
<feature type="modified residue" description="4-aspartylphosphate" evidence="7">
    <location>
        <position position="58"/>
    </location>
</feature>
<evidence type="ECO:0000313" key="10">
    <source>
        <dbReference type="EMBL" id="KOA19237.1"/>
    </source>
</evidence>
<dbReference type="GO" id="GO:0003677">
    <property type="term" value="F:DNA binding"/>
    <property type="evidence" value="ECO:0007669"/>
    <property type="project" value="UniProtKB-KW"/>
</dbReference>
<dbReference type="SUPFAM" id="SSF46894">
    <property type="entry name" value="C-terminal effector domain of the bipartite response regulators"/>
    <property type="match status" value="1"/>
</dbReference>
<evidence type="ECO:0000256" key="7">
    <source>
        <dbReference type="PROSITE-ProRule" id="PRU00169"/>
    </source>
</evidence>
<dbReference type="Pfam" id="PF00196">
    <property type="entry name" value="GerE"/>
    <property type="match status" value="1"/>
</dbReference>
<dbReference type="SMART" id="SM00448">
    <property type="entry name" value="REC"/>
    <property type="match status" value="1"/>
</dbReference>
<keyword evidence="4" id="KW-0238">DNA-binding</keyword>
<keyword evidence="11" id="KW-1185">Reference proteome</keyword>
<dbReference type="PATRIC" id="fig|1121318.3.peg.2356"/>
<dbReference type="PRINTS" id="PR00038">
    <property type="entry name" value="HTHLUXR"/>
</dbReference>
<dbReference type="SUPFAM" id="SSF52172">
    <property type="entry name" value="CheY-like"/>
    <property type="match status" value="1"/>
</dbReference>
<dbReference type="Proteomes" id="UP000037043">
    <property type="component" value="Unassembled WGS sequence"/>
</dbReference>
<proteinExistence type="predicted"/>
<evidence type="ECO:0000256" key="6">
    <source>
        <dbReference type="ARBA" id="ARBA00024867"/>
    </source>
</evidence>
<comment type="caution">
    <text evidence="10">The sequence shown here is derived from an EMBL/GenBank/DDBJ whole genome shotgun (WGS) entry which is preliminary data.</text>
</comment>
<evidence type="ECO:0000259" key="8">
    <source>
        <dbReference type="PROSITE" id="PS50043"/>
    </source>
</evidence>
<dbReference type="PANTHER" id="PTHR43214">
    <property type="entry name" value="TWO-COMPONENT RESPONSE REGULATOR"/>
    <property type="match status" value="1"/>
</dbReference>
<dbReference type="InterPro" id="IPR000792">
    <property type="entry name" value="Tscrpt_reg_LuxR_C"/>
</dbReference>
<dbReference type="PROSITE" id="PS00622">
    <property type="entry name" value="HTH_LUXR_1"/>
    <property type="match status" value="1"/>
</dbReference>
<dbReference type="InterPro" id="IPR039420">
    <property type="entry name" value="WalR-like"/>
</dbReference>
<dbReference type="InterPro" id="IPR016032">
    <property type="entry name" value="Sig_transdc_resp-reg_C-effctor"/>
</dbReference>
<evidence type="ECO:0000256" key="2">
    <source>
        <dbReference type="ARBA" id="ARBA00022553"/>
    </source>
</evidence>